<evidence type="ECO:0000256" key="1">
    <source>
        <dbReference type="ARBA" id="ARBA00000073"/>
    </source>
</evidence>
<accession>A0A9D1ZV12</accession>
<dbReference type="GO" id="GO:0140098">
    <property type="term" value="F:catalytic activity, acting on RNA"/>
    <property type="evidence" value="ECO:0007669"/>
    <property type="project" value="UniProtKB-ARBA"/>
</dbReference>
<evidence type="ECO:0000256" key="4">
    <source>
        <dbReference type="ARBA" id="ARBA00033164"/>
    </source>
</evidence>
<keyword evidence="2" id="KW-0413">Isomerase</keyword>
<reference evidence="6" key="2">
    <citation type="submission" date="2021-04" db="EMBL/GenBank/DDBJ databases">
        <authorList>
            <person name="Gilroy R."/>
        </authorList>
    </citation>
    <scope>NUCLEOTIDE SEQUENCE</scope>
    <source>
        <strain evidence="6">1345</strain>
    </source>
</reference>
<dbReference type="GO" id="GO:0000455">
    <property type="term" value="P:enzyme-directed rRNA pseudouridine synthesis"/>
    <property type="evidence" value="ECO:0007669"/>
    <property type="project" value="TreeGrafter"/>
</dbReference>
<gene>
    <name evidence="6" type="ORF">H9729_01335</name>
</gene>
<dbReference type="InterPro" id="IPR020103">
    <property type="entry name" value="PsdUridine_synth_cat_dom_sf"/>
</dbReference>
<protein>
    <recommendedName>
        <fullName evidence="3">RNA pseudouridylate synthase</fullName>
    </recommendedName>
    <alternativeName>
        <fullName evidence="4">RNA-uridine isomerase</fullName>
    </alternativeName>
</protein>
<sequence length="231" mass="25852">MDELTVLHEDNHIIVALKPQGLPACGDESGDDNLLEQVRRYIKEKYQKPGNVFVGLVHRLDRPTGGVMVFAKTSKAAARLSEQMRSGDFEKRYLAVLAGVPKEPQAKLVNYLKKNAVNNMVYVCPPTTDGAKMASLEYFVKEEKSGCSLVEVKLHTGRTHQIRVQMANIGTPVYGDMRYGGENAKKGNLALWAYSLTFTHPVTKERLRFMAGPPEDAAPWKHFDLSKIYDL</sequence>
<proteinExistence type="predicted"/>
<dbReference type="PANTHER" id="PTHR21600:SF81">
    <property type="entry name" value="21S RRNA PSEUDOURIDINE(2819) SYNTHASE"/>
    <property type="match status" value="1"/>
</dbReference>
<comment type="catalytic activity">
    <reaction evidence="1">
        <text>a uridine in RNA = a pseudouridine in RNA</text>
        <dbReference type="Rhea" id="RHEA:48348"/>
        <dbReference type="Rhea" id="RHEA-COMP:12068"/>
        <dbReference type="Rhea" id="RHEA-COMP:12069"/>
        <dbReference type="ChEBI" id="CHEBI:65314"/>
        <dbReference type="ChEBI" id="CHEBI:65315"/>
    </reaction>
</comment>
<evidence type="ECO:0000313" key="6">
    <source>
        <dbReference type="EMBL" id="HIY96310.1"/>
    </source>
</evidence>
<dbReference type="Gene3D" id="3.30.2350.10">
    <property type="entry name" value="Pseudouridine synthase"/>
    <property type="match status" value="1"/>
</dbReference>
<feature type="domain" description="Pseudouridine synthase RsuA/RluA-like" evidence="5">
    <location>
        <begin position="12"/>
        <end position="167"/>
    </location>
</feature>
<evidence type="ECO:0000259" key="5">
    <source>
        <dbReference type="Pfam" id="PF00849"/>
    </source>
</evidence>
<dbReference type="PANTHER" id="PTHR21600">
    <property type="entry name" value="MITOCHONDRIAL RNA PSEUDOURIDINE SYNTHASE"/>
    <property type="match status" value="1"/>
</dbReference>
<evidence type="ECO:0000256" key="3">
    <source>
        <dbReference type="ARBA" id="ARBA00031870"/>
    </source>
</evidence>
<name>A0A9D1ZV12_9FIRM</name>
<dbReference type="Proteomes" id="UP000886750">
    <property type="component" value="Unassembled WGS sequence"/>
</dbReference>
<dbReference type="SUPFAM" id="SSF55120">
    <property type="entry name" value="Pseudouridine synthase"/>
    <property type="match status" value="1"/>
</dbReference>
<dbReference type="Pfam" id="PF00849">
    <property type="entry name" value="PseudoU_synth_2"/>
    <property type="match status" value="1"/>
</dbReference>
<evidence type="ECO:0000313" key="7">
    <source>
        <dbReference type="Proteomes" id="UP000886750"/>
    </source>
</evidence>
<dbReference type="GO" id="GO:0003723">
    <property type="term" value="F:RNA binding"/>
    <property type="evidence" value="ECO:0007669"/>
    <property type="project" value="InterPro"/>
</dbReference>
<dbReference type="AlphaFoldDB" id="A0A9D1ZV12"/>
<dbReference type="InterPro" id="IPR006145">
    <property type="entry name" value="PsdUridine_synth_RsuA/RluA"/>
</dbReference>
<dbReference type="EMBL" id="DXCQ01000014">
    <property type="protein sequence ID" value="HIY96310.1"/>
    <property type="molecule type" value="Genomic_DNA"/>
</dbReference>
<comment type="caution">
    <text evidence="6">The sequence shown here is derived from an EMBL/GenBank/DDBJ whole genome shotgun (WGS) entry which is preliminary data.</text>
</comment>
<organism evidence="6 7">
    <name type="scientific">Candidatus Borkfalkia excrementigallinarum</name>
    <dbReference type="NCBI Taxonomy" id="2838506"/>
    <lineage>
        <taxon>Bacteria</taxon>
        <taxon>Bacillati</taxon>
        <taxon>Bacillota</taxon>
        <taxon>Clostridia</taxon>
        <taxon>Christensenellales</taxon>
        <taxon>Christensenellaceae</taxon>
        <taxon>Candidatus Borkfalkia</taxon>
    </lineage>
</organism>
<dbReference type="CDD" id="cd02869">
    <property type="entry name" value="PseudoU_synth_RluA_like"/>
    <property type="match status" value="1"/>
</dbReference>
<evidence type="ECO:0000256" key="2">
    <source>
        <dbReference type="ARBA" id="ARBA00023235"/>
    </source>
</evidence>
<dbReference type="GO" id="GO:0009982">
    <property type="term" value="F:pseudouridine synthase activity"/>
    <property type="evidence" value="ECO:0007669"/>
    <property type="project" value="InterPro"/>
</dbReference>
<reference evidence="6" key="1">
    <citation type="journal article" date="2021" name="PeerJ">
        <title>Extensive microbial diversity within the chicken gut microbiome revealed by metagenomics and culture.</title>
        <authorList>
            <person name="Gilroy R."/>
            <person name="Ravi A."/>
            <person name="Getino M."/>
            <person name="Pursley I."/>
            <person name="Horton D.L."/>
            <person name="Alikhan N.F."/>
            <person name="Baker D."/>
            <person name="Gharbi K."/>
            <person name="Hall N."/>
            <person name="Watson M."/>
            <person name="Adriaenssens E.M."/>
            <person name="Foster-Nyarko E."/>
            <person name="Jarju S."/>
            <person name="Secka A."/>
            <person name="Antonio M."/>
            <person name="Oren A."/>
            <person name="Chaudhuri R.R."/>
            <person name="La Ragione R."/>
            <person name="Hildebrand F."/>
            <person name="Pallen M.J."/>
        </authorList>
    </citation>
    <scope>NUCLEOTIDE SEQUENCE</scope>
    <source>
        <strain evidence="6">1345</strain>
    </source>
</reference>
<dbReference type="InterPro" id="IPR050188">
    <property type="entry name" value="RluA_PseudoU_synthase"/>
</dbReference>